<protein>
    <submittedName>
        <fullName evidence="1">Uncharacterized protein</fullName>
    </submittedName>
</protein>
<reference evidence="1 2" key="1">
    <citation type="submission" date="2020-08" db="EMBL/GenBank/DDBJ databases">
        <title>Functional genomics of gut bacteria from endangered species of beetles.</title>
        <authorList>
            <person name="Carlos-Shanley C."/>
        </authorList>
    </citation>
    <scope>NUCLEOTIDE SEQUENCE [LARGE SCALE GENOMIC DNA]</scope>
    <source>
        <strain evidence="1 2">S00070</strain>
    </source>
</reference>
<accession>A0A841ET22</accession>
<comment type="caution">
    <text evidence="1">The sequence shown here is derived from an EMBL/GenBank/DDBJ whole genome shotgun (WGS) entry which is preliminary data.</text>
</comment>
<organism evidence="1 2">
    <name type="scientific">Arcicella rosea</name>
    <dbReference type="NCBI Taxonomy" id="502909"/>
    <lineage>
        <taxon>Bacteria</taxon>
        <taxon>Pseudomonadati</taxon>
        <taxon>Bacteroidota</taxon>
        <taxon>Cytophagia</taxon>
        <taxon>Cytophagales</taxon>
        <taxon>Flectobacillaceae</taxon>
        <taxon>Arcicella</taxon>
    </lineage>
</organism>
<gene>
    <name evidence="1" type="ORF">HNP25_004168</name>
</gene>
<evidence type="ECO:0000313" key="2">
    <source>
        <dbReference type="Proteomes" id="UP000524404"/>
    </source>
</evidence>
<sequence>MMVEFNNSIFDSNNFKGVNYLLQLCTYKSRYKVFVELTENIKGTSIFKNLNYDDQQLLIQEYNSIIQSQEAINPSCVICENLSTDQEFNIEEAIRYLIQPVSIILENSKNDSYFLKSIFKHFDTTGNTSRHLDNGWIQFENAGGCDNISNFLEGKLQSFNSLPKANKSIYLRCFVLMDSDKLHPNMDLSPTKQKTKNFIETHHIPYKILNKRSVENYLPIETYNQITNSSFDNWKASFYRLTDNQKDFLNIAIGFSRKNGNGTPKKDRNNVNGETNNLYDSLSQQDYDNLNQGLSQIGDFKTTFPTFFDSNYVSNTNLLEREGGTEVNNEFLEILQKINDLL</sequence>
<keyword evidence="2" id="KW-1185">Reference proteome</keyword>
<dbReference type="AlphaFoldDB" id="A0A841ET22"/>
<evidence type="ECO:0000313" key="1">
    <source>
        <dbReference type="EMBL" id="MBB6005494.1"/>
    </source>
</evidence>
<dbReference type="RefSeq" id="WP_184137366.1">
    <property type="nucleotide sequence ID" value="NZ_JACHKT010000046.1"/>
</dbReference>
<proteinExistence type="predicted"/>
<dbReference type="Proteomes" id="UP000524404">
    <property type="component" value="Unassembled WGS sequence"/>
</dbReference>
<dbReference type="EMBL" id="JACHKT010000046">
    <property type="protein sequence ID" value="MBB6005494.1"/>
    <property type="molecule type" value="Genomic_DNA"/>
</dbReference>
<name>A0A841ET22_9BACT</name>